<keyword evidence="1" id="KW-0808">Transferase</keyword>
<dbReference type="Gene3D" id="3.40.50.150">
    <property type="entry name" value="Vaccinia Virus protein VP39"/>
    <property type="match status" value="1"/>
</dbReference>
<dbReference type="AlphaFoldDB" id="A0A9X1L255"/>
<dbReference type="SUPFAM" id="SSF53335">
    <property type="entry name" value="S-adenosyl-L-methionine-dependent methyltransferases"/>
    <property type="match status" value="1"/>
</dbReference>
<accession>A0A9X1L255</accession>
<evidence type="ECO:0000259" key="2">
    <source>
        <dbReference type="Pfam" id="PF03848"/>
    </source>
</evidence>
<evidence type="ECO:0000313" key="4">
    <source>
        <dbReference type="Proteomes" id="UP001139409"/>
    </source>
</evidence>
<organism evidence="3 4">
    <name type="scientific">Fulvivirga sedimenti</name>
    <dbReference type="NCBI Taxonomy" id="2879465"/>
    <lineage>
        <taxon>Bacteria</taxon>
        <taxon>Pseudomonadati</taxon>
        <taxon>Bacteroidota</taxon>
        <taxon>Cytophagia</taxon>
        <taxon>Cytophagales</taxon>
        <taxon>Fulvivirgaceae</taxon>
        <taxon>Fulvivirga</taxon>
    </lineage>
</organism>
<dbReference type="EMBL" id="JAIXNE010000007">
    <property type="protein sequence ID" value="MCA6078947.1"/>
    <property type="molecule type" value="Genomic_DNA"/>
</dbReference>
<gene>
    <name evidence="3" type="ORF">LDX50_28995</name>
</gene>
<dbReference type="RefSeq" id="WP_225699805.1">
    <property type="nucleotide sequence ID" value="NZ_JAIXNE010000007.1"/>
</dbReference>
<keyword evidence="3" id="KW-0489">Methyltransferase</keyword>
<dbReference type="InterPro" id="IPR015985">
    <property type="entry name" value="TehB-like_dom"/>
</dbReference>
<dbReference type="InterPro" id="IPR029063">
    <property type="entry name" value="SAM-dependent_MTases_sf"/>
</dbReference>
<dbReference type="GO" id="GO:0008168">
    <property type="term" value="F:methyltransferase activity"/>
    <property type="evidence" value="ECO:0007669"/>
    <property type="project" value="UniProtKB-KW"/>
</dbReference>
<proteinExistence type="predicted"/>
<evidence type="ECO:0000313" key="3">
    <source>
        <dbReference type="EMBL" id="MCA6078947.1"/>
    </source>
</evidence>
<dbReference type="Proteomes" id="UP001139409">
    <property type="component" value="Unassembled WGS sequence"/>
</dbReference>
<dbReference type="PANTHER" id="PTHR43861">
    <property type="entry name" value="TRANS-ACONITATE 2-METHYLTRANSFERASE-RELATED"/>
    <property type="match status" value="1"/>
</dbReference>
<feature type="domain" description="Tellurite resistance methyltransferase TehB-like" evidence="2">
    <location>
        <begin position="30"/>
        <end position="130"/>
    </location>
</feature>
<comment type="caution">
    <text evidence="3">The sequence shown here is derived from an EMBL/GenBank/DDBJ whole genome shotgun (WGS) entry which is preliminary data.</text>
</comment>
<keyword evidence="4" id="KW-1185">Reference proteome</keyword>
<sequence>MTISYDKHYKTENLFGHPYPELIKFFDQLTRRGRVLDLGCGQGRDAIALARIGFTVTGIDHSTVGVDQMNRIAVEENLSLTGLVGNIYEFNDLEPFDFILLDSMFHFTKSDRAREVGLVQNIISKARSGCLIVFCIQDTGNKVKILIEAINSIERQKTLVDQKFCYVYKNGRHTSETNYRMIVVEKSNV</sequence>
<evidence type="ECO:0000256" key="1">
    <source>
        <dbReference type="ARBA" id="ARBA00022679"/>
    </source>
</evidence>
<dbReference type="PANTHER" id="PTHR43861:SF3">
    <property type="entry name" value="PUTATIVE (AFU_ORTHOLOGUE AFUA_2G14390)-RELATED"/>
    <property type="match status" value="1"/>
</dbReference>
<reference evidence="3" key="1">
    <citation type="submission" date="2021-09" db="EMBL/GenBank/DDBJ databases">
        <title>Fulvivirga sp. isolated from coastal sediment.</title>
        <authorList>
            <person name="Yu H."/>
        </authorList>
    </citation>
    <scope>NUCLEOTIDE SEQUENCE</scope>
    <source>
        <strain evidence="3">1062</strain>
    </source>
</reference>
<dbReference type="Pfam" id="PF03848">
    <property type="entry name" value="TehB"/>
    <property type="match status" value="1"/>
</dbReference>
<protein>
    <submittedName>
        <fullName evidence="3">Methyltransferase domain-containing protein</fullName>
    </submittedName>
</protein>
<dbReference type="CDD" id="cd02440">
    <property type="entry name" value="AdoMet_MTases"/>
    <property type="match status" value="1"/>
</dbReference>
<dbReference type="GO" id="GO:0032259">
    <property type="term" value="P:methylation"/>
    <property type="evidence" value="ECO:0007669"/>
    <property type="project" value="UniProtKB-KW"/>
</dbReference>
<name>A0A9X1L255_9BACT</name>